<comment type="caution">
    <text evidence="9">The sequence shown here is derived from an EMBL/GenBank/DDBJ whole genome shotgun (WGS) entry which is preliminary data.</text>
</comment>
<dbReference type="InterPro" id="IPR009100">
    <property type="entry name" value="AcylCoA_DH/oxidase_NM_dom_sf"/>
</dbReference>
<dbReference type="PANTHER" id="PTHR43884">
    <property type="entry name" value="ACYL-COA DEHYDROGENASE"/>
    <property type="match status" value="1"/>
</dbReference>
<dbReference type="SUPFAM" id="SSF56645">
    <property type="entry name" value="Acyl-CoA dehydrogenase NM domain-like"/>
    <property type="match status" value="1"/>
</dbReference>
<dbReference type="Pfam" id="PF00441">
    <property type="entry name" value="Acyl-CoA_dh_1"/>
    <property type="match status" value="1"/>
</dbReference>
<feature type="domain" description="Acyl-CoA dehydrogenase/oxidase N-terminal" evidence="8">
    <location>
        <begin position="8"/>
        <end position="119"/>
    </location>
</feature>
<keyword evidence="3 5" id="KW-0285">Flavoprotein</keyword>
<dbReference type="Pfam" id="PF02771">
    <property type="entry name" value="Acyl-CoA_dh_N"/>
    <property type="match status" value="1"/>
</dbReference>
<evidence type="ECO:0000256" key="4">
    <source>
        <dbReference type="ARBA" id="ARBA00022827"/>
    </source>
</evidence>
<comment type="cofactor">
    <cofactor evidence="1 5">
        <name>FAD</name>
        <dbReference type="ChEBI" id="CHEBI:57692"/>
    </cofactor>
</comment>
<dbReference type="InterPro" id="IPR037069">
    <property type="entry name" value="AcylCoA_DH/ox_N_sf"/>
</dbReference>
<dbReference type="InterPro" id="IPR036250">
    <property type="entry name" value="AcylCo_DH-like_C"/>
</dbReference>
<proteinExistence type="inferred from homology"/>
<dbReference type="InterPro" id="IPR006091">
    <property type="entry name" value="Acyl-CoA_Oxase/DH_mid-dom"/>
</dbReference>
<keyword evidence="5" id="KW-0560">Oxidoreductase</keyword>
<reference evidence="9 10" key="1">
    <citation type="submission" date="2021-08" db="EMBL/GenBank/DDBJ databases">
        <title>Streptomyces sp. PTM05 isolated from lichen.</title>
        <authorList>
            <person name="Somphong A."/>
            <person name="Phongsopitanun W."/>
            <person name="Tanasupawat S."/>
        </authorList>
    </citation>
    <scope>NUCLEOTIDE SEQUENCE [LARGE SCALE GENOMIC DNA]</scope>
    <source>
        <strain evidence="9 10">Ptm05</strain>
    </source>
</reference>
<dbReference type="Gene3D" id="1.20.140.10">
    <property type="entry name" value="Butyryl-CoA Dehydrogenase, subunit A, domain 3"/>
    <property type="match status" value="1"/>
</dbReference>
<dbReference type="InterPro" id="IPR013786">
    <property type="entry name" value="AcylCoA_DH/ox_N"/>
</dbReference>
<sequence>MSDAYYLTEKHRALRQEVREFAEKRIAPHVPRMEASAAVEHDLVREIARRGWIAVTVAPRYGGIGAGHLARMLVVEEISRVSAAMGAATQASQLGVAKIMRYGTSQQKHRWLPKVASGECLPTIAVTEPGSGSHVLGMEATARRTGKHYVLNGSKVFVGNSHIGDVHGVVARTAEGSKGLTAFLVEADRSGLTIVEHPTTLGLRGFSFGELRLDNCRIPAGNRIGAEGQGRDVAYSSSILYGRPNLAAVALGLHQAVMDTTVNLCRERTRYGAPLHELDTVRDKVGRMQSALMTARLTAYHAAALLDRQRCRITHPCDDALMNAKLVGVELLLDSARLAMEIHGAAALTPGRPMERYWRDAQCLFAPAGTSDIQRLRLAAYALGLDDRHYSAPSHPPPA</sequence>
<evidence type="ECO:0000256" key="2">
    <source>
        <dbReference type="ARBA" id="ARBA00009347"/>
    </source>
</evidence>
<organism evidence="9 10">
    <name type="scientific">Streptantibioticus parmotrematis</name>
    <dbReference type="NCBI Taxonomy" id="2873249"/>
    <lineage>
        <taxon>Bacteria</taxon>
        <taxon>Bacillati</taxon>
        <taxon>Actinomycetota</taxon>
        <taxon>Actinomycetes</taxon>
        <taxon>Kitasatosporales</taxon>
        <taxon>Streptomycetaceae</taxon>
        <taxon>Streptantibioticus</taxon>
    </lineage>
</organism>
<keyword evidence="10" id="KW-1185">Reference proteome</keyword>
<evidence type="ECO:0000313" key="10">
    <source>
        <dbReference type="Proteomes" id="UP001198565"/>
    </source>
</evidence>
<name>A0ABS7QZS8_9ACTN</name>
<evidence type="ECO:0000256" key="5">
    <source>
        <dbReference type="RuleBase" id="RU362125"/>
    </source>
</evidence>
<dbReference type="PANTHER" id="PTHR43884:SF12">
    <property type="entry name" value="ISOVALERYL-COA DEHYDROGENASE, MITOCHONDRIAL-RELATED"/>
    <property type="match status" value="1"/>
</dbReference>
<dbReference type="Gene3D" id="1.10.540.10">
    <property type="entry name" value="Acyl-CoA dehydrogenase/oxidase, N-terminal domain"/>
    <property type="match status" value="1"/>
</dbReference>
<dbReference type="RefSeq" id="WP_222980022.1">
    <property type="nucleotide sequence ID" value="NZ_JAINVZ010000015.1"/>
</dbReference>
<evidence type="ECO:0000259" key="6">
    <source>
        <dbReference type="Pfam" id="PF00441"/>
    </source>
</evidence>
<evidence type="ECO:0000259" key="8">
    <source>
        <dbReference type="Pfam" id="PF02771"/>
    </source>
</evidence>
<gene>
    <name evidence="9" type="ORF">K7472_20900</name>
</gene>
<feature type="domain" description="Acyl-CoA oxidase/dehydrogenase middle" evidence="7">
    <location>
        <begin position="124"/>
        <end position="216"/>
    </location>
</feature>
<evidence type="ECO:0000256" key="3">
    <source>
        <dbReference type="ARBA" id="ARBA00022630"/>
    </source>
</evidence>
<dbReference type="InterPro" id="IPR046373">
    <property type="entry name" value="Acyl-CoA_Oxase/DH_mid-dom_sf"/>
</dbReference>
<evidence type="ECO:0000259" key="7">
    <source>
        <dbReference type="Pfam" id="PF02770"/>
    </source>
</evidence>
<evidence type="ECO:0000313" key="9">
    <source>
        <dbReference type="EMBL" id="MBY8887279.1"/>
    </source>
</evidence>
<dbReference type="SUPFAM" id="SSF47203">
    <property type="entry name" value="Acyl-CoA dehydrogenase C-terminal domain-like"/>
    <property type="match status" value="1"/>
</dbReference>
<keyword evidence="4 5" id="KW-0274">FAD</keyword>
<dbReference type="Gene3D" id="2.40.110.10">
    <property type="entry name" value="Butyryl-CoA Dehydrogenase, subunit A, domain 2"/>
    <property type="match status" value="1"/>
</dbReference>
<comment type="similarity">
    <text evidence="2 5">Belongs to the acyl-CoA dehydrogenase family.</text>
</comment>
<evidence type="ECO:0000256" key="1">
    <source>
        <dbReference type="ARBA" id="ARBA00001974"/>
    </source>
</evidence>
<dbReference type="Pfam" id="PF02770">
    <property type="entry name" value="Acyl-CoA_dh_M"/>
    <property type="match status" value="1"/>
</dbReference>
<feature type="domain" description="Acyl-CoA dehydrogenase/oxidase C-terminal" evidence="6">
    <location>
        <begin position="228"/>
        <end position="380"/>
    </location>
</feature>
<dbReference type="Proteomes" id="UP001198565">
    <property type="component" value="Unassembled WGS sequence"/>
</dbReference>
<accession>A0ABS7QZS8</accession>
<dbReference type="EMBL" id="JAINVZ010000015">
    <property type="protein sequence ID" value="MBY8887279.1"/>
    <property type="molecule type" value="Genomic_DNA"/>
</dbReference>
<dbReference type="InterPro" id="IPR009075">
    <property type="entry name" value="AcylCo_DH/oxidase_C"/>
</dbReference>
<protein>
    <submittedName>
        <fullName evidence="9">Acyl-CoA/acyl-ACP dehydrogenase</fullName>
    </submittedName>
</protein>